<comment type="similarity">
    <text evidence="2">Belongs to the NOC2 family.</text>
</comment>
<dbReference type="GO" id="GO:0005730">
    <property type="term" value="C:nucleolus"/>
    <property type="evidence" value="ECO:0007669"/>
    <property type="project" value="TreeGrafter"/>
</dbReference>
<proteinExistence type="inferred from homology"/>
<evidence type="ECO:0000256" key="2">
    <source>
        <dbReference type="ARBA" id="ARBA00005907"/>
    </source>
</evidence>
<accession>A0A9P5X7F2</accession>
<dbReference type="EMBL" id="MU151270">
    <property type="protein sequence ID" value="KAF9445982.1"/>
    <property type="molecule type" value="Genomic_DNA"/>
</dbReference>
<keyword evidence="3" id="KW-0539">Nucleus</keyword>
<dbReference type="PANTHER" id="PTHR12687:SF4">
    <property type="entry name" value="NUCLEOLAR COMPLEX PROTEIN 2 HOMOLOG"/>
    <property type="match status" value="1"/>
</dbReference>
<dbReference type="GO" id="GO:0030691">
    <property type="term" value="C:Noc2p-Noc3p complex"/>
    <property type="evidence" value="ECO:0007669"/>
    <property type="project" value="TreeGrafter"/>
</dbReference>
<dbReference type="PANTHER" id="PTHR12687">
    <property type="entry name" value="NUCLEOLAR COMPLEX 2 AND RAD4-RELATED"/>
    <property type="match status" value="1"/>
</dbReference>
<dbReference type="GO" id="GO:0005654">
    <property type="term" value="C:nucleoplasm"/>
    <property type="evidence" value="ECO:0007669"/>
    <property type="project" value="TreeGrafter"/>
</dbReference>
<name>A0A9P5X7F2_9AGAR</name>
<sequence>MGRATKATKKFAASGQLKKTIQARHKSQAIRKKIQGRKGSKGGKPQRKSDRAEDEDDDEEPTVKPQASMNKKGIKSVDDFLSGGFMEGSDDDLEEGAEDVRNPHEDMSEDGEDFDDNTSFASVDGLEDEGQAHLLELSKLAEKDPEFFKYLQENDRELLEFNPGAAAEDEVVEDEDMEAEEEKTPNLTKEHLRQWQKALLEHRSLKALRKLLIAFRAAAHMNEDDEVVAWSIASSSVYNKLVTTTLRYTPIVLEHHVPYKTLANGKFKPPTQTHKFKTLQKMILAYFHNMIHLLSQLTNTELLRLAVTESAKIIPYVVSSRKSVKLYLKTCLELWSSAEDDIRIGAFLSIRRLALSSDDSILDTILKNTYLTLIRSSKSTNVHTLPSINLMKNSASEVFCIDHAVAYQHAFGYIRQLAIHLRNSMKIKTKESYKQVYNWQFVHSIDFWCINLAKACSKEAEVQTGKESEMKALIYPLVQVALGAIKLIPNSRSYPFHLQIIRSILSLTKHTETYVPVSPYLVPILTSIISPSSKPKSSTLKPLDFETQIRVPQQYVKTRVYYEGVAEETTYLLAEWLSSPAVHGSAGFPEIIVPIVVLLRRSLKAAKSNSAASGTSKEQGMVKTLLERVEESAKWVENQRANVAFGPGKTAAVADWEEGLRKQLKDAPLSKYLKVQLKAREKRRKLLEKARAGEDEILEEE</sequence>
<evidence type="ECO:0000256" key="1">
    <source>
        <dbReference type="ARBA" id="ARBA00004123"/>
    </source>
</evidence>
<comment type="subcellular location">
    <subcellularLocation>
        <location evidence="1">Nucleus</location>
    </subcellularLocation>
</comment>
<feature type="compositionally biased region" description="Acidic residues" evidence="4">
    <location>
        <begin position="88"/>
        <end position="97"/>
    </location>
</feature>
<dbReference type="GO" id="GO:0042273">
    <property type="term" value="P:ribosomal large subunit biogenesis"/>
    <property type="evidence" value="ECO:0007669"/>
    <property type="project" value="TreeGrafter"/>
</dbReference>
<feature type="compositionally biased region" description="Basic residues" evidence="4">
    <location>
        <begin position="21"/>
        <end position="46"/>
    </location>
</feature>
<reference evidence="5" key="1">
    <citation type="submission" date="2020-11" db="EMBL/GenBank/DDBJ databases">
        <authorList>
            <consortium name="DOE Joint Genome Institute"/>
            <person name="Ahrendt S."/>
            <person name="Riley R."/>
            <person name="Andreopoulos W."/>
            <person name="Labutti K."/>
            <person name="Pangilinan J."/>
            <person name="Ruiz-Duenas F.J."/>
            <person name="Barrasa J.M."/>
            <person name="Sanchez-Garcia M."/>
            <person name="Camarero S."/>
            <person name="Miyauchi S."/>
            <person name="Serrano A."/>
            <person name="Linde D."/>
            <person name="Babiker R."/>
            <person name="Drula E."/>
            <person name="Ayuso-Fernandez I."/>
            <person name="Pacheco R."/>
            <person name="Padilla G."/>
            <person name="Ferreira P."/>
            <person name="Barriuso J."/>
            <person name="Kellner H."/>
            <person name="Castanera R."/>
            <person name="Alfaro M."/>
            <person name="Ramirez L."/>
            <person name="Pisabarro A.G."/>
            <person name="Kuo A."/>
            <person name="Tritt A."/>
            <person name="Lipzen A."/>
            <person name="He G."/>
            <person name="Yan M."/>
            <person name="Ng V."/>
            <person name="Cullen D."/>
            <person name="Martin F."/>
            <person name="Rosso M.-N."/>
            <person name="Henrissat B."/>
            <person name="Hibbett D."/>
            <person name="Martinez A.T."/>
            <person name="Grigoriev I.V."/>
        </authorList>
    </citation>
    <scope>NUCLEOTIDE SEQUENCE</scope>
    <source>
        <strain evidence="5">MF-IS2</strain>
    </source>
</reference>
<evidence type="ECO:0000313" key="5">
    <source>
        <dbReference type="EMBL" id="KAF9445982.1"/>
    </source>
</evidence>
<dbReference type="AlphaFoldDB" id="A0A9P5X7F2"/>
<organism evidence="5 6">
    <name type="scientific">Macrolepiota fuliginosa MF-IS2</name>
    <dbReference type="NCBI Taxonomy" id="1400762"/>
    <lineage>
        <taxon>Eukaryota</taxon>
        <taxon>Fungi</taxon>
        <taxon>Dikarya</taxon>
        <taxon>Basidiomycota</taxon>
        <taxon>Agaricomycotina</taxon>
        <taxon>Agaricomycetes</taxon>
        <taxon>Agaricomycetidae</taxon>
        <taxon>Agaricales</taxon>
        <taxon>Agaricineae</taxon>
        <taxon>Agaricaceae</taxon>
        <taxon>Macrolepiota</taxon>
    </lineage>
</organism>
<dbReference type="Pfam" id="PF03715">
    <property type="entry name" value="Noc2"/>
    <property type="match status" value="1"/>
</dbReference>
<protein>
    <submittedName>
        <fullName evidence="5">Noc2-domain-containing protein</fullName>
    </submittedName>
</protein>
<dbReference type="GO" id="GO:0030690">
    <property type="term" value="C:Noc1p-Noc2p complex"/>
    <property type="evidence" value="ECO:0007669"/>
    <property type="project" value="TreeGrafter"/>
</dbReference>
<dbReference type="Proteomes" id="UP000807342">
    <property type="component" value="Unassembled WGS sequence"/>
</dbReference>
<evidence type="ECO:0000256" key="4">
    <source>
        <dbReference type="SAM" id="MobiDB-lite"/>
    </source>
</evidence>
<comment type="caution">
    <text evidence="5">The sequence shown here is derived from an EMBL/GenBank/DDBJ whole genome shotgun (WGS) entry which is preliminary data.</text>
</comment>
<evidence type="ECO:0000313" key="6">
    <source>
        <dbReference type="Proteomes" id="UP000807342"/>
    </source>
</evidence>
<keyword evidence="6" id="KW-1185">Reference proteome</keyword>
<feature type="region of interest" description="Disordered" evidence="4">
    <location>
        <begin position="1"/>
        <end position="115"/>
    </location>
</feature>
<gene>
    <name evidence="5" type="ORF">P691DRAFT_674539</name>
</gene>
<dbReference type="InterPro" id="IPR005343">
    <property type="entry name" value="Noc2"/>
</dbReference>
<evidence type="ECO:0000256" key="3">
    <source>
        <dbReference type="ARBA" id="ARBA00023242"/>
    </source>
</evidence>
<dbReference type="OrthoDB" id="10266662at2759"/>